<dbReference type="EMBL" id="JAVDWH010000001">
    <property type="protein sequence ID" value="MDR7085194.1"/>
    <property type="molecule type" value="Genomic_DNA"/>
</dbReference>
<feature type="signal peptide" evidence="2">
    <location>
        <begin position="1"/>
        <end position="17"/>
    </location>
</feature>
<feature type="compositionally biased region" description="Low complexity" evidence="1">
    <location>
        <begin position="31"/>
        <end position="42"/>
    </location>
</feature>
<feature type="region of interest" description="Disordered" evidence="1">
    <location>
        <begin position="20"/>
        <end position="67"/>
    </location>
</feature>
<sequence length="192" mass="20818">MISRALVAFLFAVVTLAGCSSSEPDAKSKKPSSSSTSVAAPAEGDTVTTDDYTYSLPKGWEEPRGETPGFDFHSVATDVGDKDGFADNINVIRVGEAPSDDLGQFEDESVKELTRLGAKEIEVLPPESIDDAKSIHITARTSFNDVEYRTNQYGVVHDDIVFIVTFSFSVDVTPEEQSDTIESVLATWKWAA</sequence>
<dbReference type="PROSITE" id="PS51257">
    <property type="entry name" value="PROKAR_LIPOPROTEIN"/>
    <property type="match status" value="1"/>
</dbReference>
<evidence type="ECO:0000313" key="4">
    <source>
        <dbReference type="Proteomes" id="UP001257739"/>
    </source>
</evidence>
<gene>
    <name evidence="3" type="ORF">J2X11_000033</name>
</gene>
<keyword evidence="4" id="KW-1185">Reference proteome</keyword>
<evidence type="ECO:0000313" key="3">
    <source>
        <dbReference type="EMBL" id="MDR7085194.1"/>
    </source>
</evidence>
<feature type="chain" id="PRO_5047454458" description="PsbP C-terminal domain-containing protein" evidence="2">
    <location>
        <begin position="18"/>
        <end position="192"/>
    </location>
</feature>
<proteinExistence type="predicted"/>
<keyword evidence="2" id="KW-0732">Signal</keyword>
<evidence type="ECO:0000256" key="2">
    <source>
        <dbReference type="SAM" id="SignalP"/>
    </source>
</evidence>
<dbReference type="Proteomes" id="UP001257739">
    <property type="component" value="Unassembled WGS sequence"/>
</dbReference>
<comment type="caution">
    <text evidence="3">The sequence shown here is derived from an EMBL/GenBank/DDBJ whole genome shotgun (WGS) entry which is preliminary data.</text>
</comment>
<dbReference type="RefSeq" id="WP_309965043.1">
    <property type="nucleotide sequence ID" value="NZ_JAVDWH010000001.1"/>
</dbReference>
<protein>
    <recommendedName>
        <fullName evidence="5">PsbP C-terminal domain-containing protein</fullName>
    </recommendedName>
</protein>
<reference evidence="3 4" key="1">
    <citation type="submission" date="2023-07" db="EMBL/GenBank/DDBJ databases">
        <title>Sorghum-associated microbial communities from plants grown in Nebraska, USA.</title>
        <authorList>
            <person name="Schachtman D."/>
        </authorList>
    </citation>
    <scope>NUCLEOTIDE SEQUENCE [LARGE SCALE GENOMIC DNA]</scope>
    <source>
        <strain evidence="3 4">BE248</strain>
    </source>
</reference>
<evidence type="ECO:0008006" key="5">
    <source>
        <dbReference type="Google" id="ProtNLM"/>
    </source>
</evidence>
<name>A0ABU1UJ36_9ACTN</name>
<evidence type="ECO:0000256" key="1">
    <source>
        <dbReference type="SAM" id="MobiDB-lite"/>
    </source>
</evidence>
<accession>A0ABU1UJ36</accession>
<organism evidence="3 4">
    <name type="scientific">Aeromicrobium panaciterrae</name>
    <dbReference type="NCBI Taxonomy" id="363861"/>
    <lineage>
        <taxon>Bacteria</taxon>
        <taxon>Bacillati</taxon>
        <taxon>Actinomycetota</taxon>
        <taxon>Actinomycetes</taxon>
        <taxon>Propionibacteriales</taxon>
        <taxon>Nocardioidaceae</taxon>
        <taxon>Aeromicrobium</taxon>
    </lineage>
</organism>